<evidence type="ECO:0000313" key="5">
    <source>
        <dbReference type="EMBL" id="KIY44870.1"/>
    </source>
</evidence>
<dbReference type="InterPro" id="IPR016024">
    <property type="entry name" value="ARM-type_fold"/>
</dbReference>
<protein>
    <submittedName>
        <fullName evidence="5">Fes1-domain-containing protein</fullName>
    </submittedName>
</protein>
<evidence type="ECO:0000256" key="3">
    <source>
        <dbReference type="SAM" id="MobiDB-lite"/>
    </source>
</evidence>
<dbReference type="InterPro" id="IPR011989">
    <property type="entry name" value="ARM-like"/>
</dbReference>
<dbReference type="GO" id="GO:0000774">
    <property type="term" value="F:adenyl-nucleotide exchange factor activity"/>
    <property type="evidence" value="ECO:0007669"/>
    <property type="project" value="TreeGrafter"/>
</dbReference>
<dbReference type="PANTHER" id="PTHR19316">
    <property type="entry name" value="PROTEIN FOLDING REGULATOR"/>
    <property type="match status" value="1"/>
</dbReference>
<evidence type="ECO:0000256" key="2">
    <source>
        <dbReference type="ARBA" id="ARBA00022737"/>
    </source>
</evidence>
<organism evidence="5 6">
    <name type="scientific">Fistulina hepatica ATCC 64428</name>
    <dbReference type="NCBI Taxonomy" id="1128425"/>
    <lineage>
        <taxon>Eukaryota</taxon>
        <taxon>Fungi</taxon>
        <taxon>Dikarya</taxon>
        <taxon>Basidiomycota</taxon>
        <taxon>Agaricomycotina</taxon>
        <taxon>Agaricomycetes</taxon>
        <taxon>Agaricomycetidae</taxon>
        <taxon>Agaricales</taxon>
        <taxon>Fistulinaceae</taxon>
        <taxon>Fistulina</taxon>
    </lineage>
</organism>
<dbReference type="GO" id="GO:0005783">
    <property type="term" value="C:endoplasmic reticulum"/>
    <property type="evidence" value="ECO:0007669"/>
    <property type="project" value="TreeGrafter"/>
</dbReference>
<feature type="compositionally biased region" description="Polar residues" evidence="3">
    <location>
        <begin position="12"/>
        <end position="25"/>
    </location>
</feature>
<dbReference type="Gene3D" id="1.25.10.10">
    <property type="entry name" value="Leucine-rich Repeat Variant"/>
    <property type="match status" value="1"/>
</dbReference>
<sequence length="304" mass="32832">MENLLRWGIANTPANPDQQPRQPVDTSKFDSGIIDAILGRPDSELMKEDMGVAMDASKDEDERVDALDHLEMLVEQIDNANNMQKLGLWTPLHSLLTVSHSTARIKLQALWAIGTALQNNPAAQDAYMTLNPASTLFTFLSPSSPDSTPKLRSKVIYTLSGLLKHNAFAVRTLDDEGGLGWITFGDALQDPDITVRRKTVFLLNTLLISKGAPVSGDGGGGAVHTSQQQLHTEPPPDRPIAFPNSHAAAVSQPERAQTAPLAIAALAKYDIIDKVVHGLAQPVPLGPDGDEDGYDMDFAESCIR</sequence>
<evidence type="ECO:0000256" key="1">
    <source>
        <dbReference type="ARBA" id="ARBA00011045"/>
    </source>
</evidence>
<dbReference type="OrthoDB" id="10250458at2759"/>
<proteinExistence type="inferred from homology"/>
<dbReference type="SUPFAM" id="SSF48371">
    <property type="entry name" value="ARM repeat"/>
    <property type="match status" value="1"/>
</dbReference>
<dbReference type="InterPro" id="IPR050693">
    <property type="entry name" value="Hsp70_NEF-Inhibitors"/>
</dbReference>
<keyword evidence="6" id="KW-1185">Reference proteome</keyword>
<dbReference type="PANTHER" id="PTHR19316:SF18">
    <property type="entry name" value="HSP70-BINDING PROTEIN 1"/>
    <property type="match status" value="1"/>
</dbReference>
<name>A0A0D7A2C6_9AGAR</name>
<dbReference type="Proteomes" id="UP000054144">
    <property type="component" value="Unassembled WGS sequence"/>
</dbReference>
<keyword evidence="2" id="KW-0677">Repeat</keyword>
<evidence type="ECO:0000259" key="4">
    <source>
        <dbReference type="Pfam" id="PF08609"/>
    </source>
</evidence>
<dbReference type="InterPro" id="IPR013918">
    <property type="entry name" value="Nucleotide_exch_fac_Fes1"/>
</dbReference>
<reference evidence="5 6" key="1">
    <citation type="journal article" date="2015" name="Fungal Genet. Biol.">
        <title>Evolution of novel wood decay mechanisms in Agaricales revealed by the genome sequences of Fistulina hepatica and Cylindrobasidium torrendii.</title>
        <authorList>
            <person name="Floudas D."/>
            <person name="Held B.W."/>
            <person name="Riley R."/>
            <person name="Nagy L.G."/>
            <person name="Koehler G."/>
            <person name="Ransdell A.S."/>
            <person name="Younus H."/>
            <person name="Chow J."/>
            <person name="Chiniquy J."/>
            <person name="Lipzen A."/>
            <person name="Tritt A."/>
            <person name="Sun H."/>
            <person name="Haridas S."/>
            <person name="LaButti K."/>
            <person name="Ohm R.A."/>
            <person name="Kues U."/>
            <person name="Blanchette R.A."/>
            <person name="Grigoriev I.V."/>
            <person name="Minto R.E."/>
            <person name="Hibbett D.S."/>
        </authorList>
    </citation>
    <scope>NUCLEOTIDE SEQUENCE [LARGE SCALE GENOMIC DNA]</scope>
    <source>
        <strain evidence="5 6">ATCC 64428</strain>
    </source>
</reference>
<feature type="domain" description="Nucleotide exchange factor Fes1" evidence="4">
    <location>
        <begin position="1"/>
        <end position="83"/>
    </location>
</feature>
<feature type="region of interest" description="Disordered" evidence="3">
    <location>
        <begin position="1"/>
        <end position="27"/>
    </location>
</feature>
<evidence type="ECO:0000313" key="6">
    <source>
        <dbReference type="Proteomes" id="UP000054144"/>
    </source>
</evidence>
<accession>A0A0D7A2C6</accession>
<dbReference type="Pfam" id="PF08609">
    <property type="entry name" value="Fes1"/>
    <property type="match status" value="1"/>
</dbReference>
<dbReference type="AlphaFoldDB" id="A0A0D7A2C6"/>
<comment type="similarity">
    <text evidence="1">Belongs to the FES1 family.</text>
</comment>
<feature type="region of interest" description="Disordered" evidence="3">
    <location>
        <begin position="215"/>
        <end position="253"/>
    </location>
</feature>
<dbReference type="EMBL" id="KN882064">
    <property type="protein sequence ID" value="KIY44870.1"/>
    <property type="molecule type" value="Genomic_DNA"/>
</dbReference>
<gene>
    <name evidence="5" type="ORF">FISHEDRAFT_50475</name>
</gene>